<gene>
    <name evidence="1" type="ORF">ABFV72_03930</name>
</gene>
<reference evidence="1 2" key="1">
    <citation type="submission" date="2024-05" db="EMBL/GenBank/DDBJ databases">
        <title>Genome sequencing of Marine Estuary Bacteria, Pseudoalteromonas distincta strain FA, Psychrobacter proteolyticus strain EA, and Shewanella baltica strain CA.</title>
        <authorList>
            <person name="Dieffenbach S.A."/>
            <person name="Maclea K.S."/>
        </authorList>
    </citation>
    <scope>NUCLEOTIDE SEQUENCE [LARGE SCALE GENOMIC DNA]</scope>
    <source>
        <strain evidence="1 2">EA</strain>
    </source>
</reference>
<dbReference type="Gene3D" id="2.130.10.10">
    <property type="entry name" value="YVTN repeat-like/Quinoprotein amine dehydrogenase"/>
    <property type="match status" value="1"/>
</dbReference>
<protein>
    <submittedName>
        <fullName evidence="1">Pilus assembly protein PilY</fullName>
    </submittedName>
</protein>
<dbReference type="InterPro" id="IPR015943">
    <property type="entry name" value="WD40/YVTN_repeat-like_dom_sf"/>
</dbReference>
<dbReference type="EMBL" id="JBDLOB010000002">
    <property type="protein sequence ID" value="MEN8625155.1"/>
    <property type="molecule type" value="Genomic_DNA"/>
</dbReference>
<evidence type="ECO:0000313" key="2">
    <source>
        <dbReference type="Proteomes" id="UP001414441"/>
    </source>
</evidence>
<keyword evidence="2" id="KW-1185">Reference proteome</keyword>
<proteinExistence type="predicted"/>
<dbReference type="SUPFAM" id="SSF50998">
    <property type="entry name" value="Quinoprotein alcohol dehydrogenase-like"/>
    <property type="match status" value="1"/>
</dbReference>
<sequence>MKHPQDKQSDNRILRITTLSAAVLVGLTAISTLAYSATNGKQIGDLEIYEAAEGGKTTIMMMLDTSGSMSISLTNNNTDYACDLPSGTSFTKDKEQSTGTISYPRYYCETAGEKRYFYRYKFTSNKWYRCGDSGSSSDKDCKDEINIPAISLSDYEVEYDNANNAYLYKNNLGKTKVYDRLTRLKDAIFSLMDSTQLDSSKIAIGIGQFSSQSNSGNTYNGGDGSSGKIVVPAALLTTAQRTTIKTAVAALKGENGTPTANAYAEAGAYMLGKNTSASVTRQREKFISIGGSSYLVCKTWNETENISRCSSYEGSVSLSSNGYTVQKCGLYTNNNCLVQNVTQSAADWGFSGFAKSTTTSKSNPSTNYASPLASSSTATCDGQGIYFLTDGQPNSSPAPLPLMKSALGNNSFSVPSSNFLPNGSSGATSGMPAVGAFAKALRDPTKNPSGVNILTAVVGFGSVFDVDKVADAAKPEANRVIRNLSYTDRLGNQTTREYYNCENIGDEDAKNACNWGAKSHPDLTTKVGGYGEGGFYSAQSTDDIVKSITTFVDDLDQTLPSAPSGTITVPEDPYQASSQLAYAYLPMLAPNVSSNDSIWKGNLKKYNLDQGTLFGNNNKRLYTNVAGDLSKTTQDVWQATDYLNSKGETANNDISAGGVYAQLRTPKSDRSSVRKIYVEDYESATNKKPVLRELSVSSAGKPIGFNLLVDTATYTQQNQRRLLNFLGFEKAIKKDGQELDLVTSSELVLADVVTSELTLVQPTKDIKVLGGVVHSKPTAVSYGAALDSNGRIIDPREDYVLFGTMDGALHLVDSKDGKETVAVIPRSMLINQPSALVSNSTRNEIGQPYFGVDAPWLVTTDYKYDIDAKKVKVDESTGNGMFAYGGLRMGGEALYGVNITNRTAPKIEFTITPDGLNYTPSNDFKRLGQIWSKPTAAKIRLKSSDAEPTDVLIFGGGYDMGYESETYLPTTLTPAKGNAIYMINAKTGELIWSTSGATGVGLSAALNVIKPEMIHSIVGEITVLDRDNDGLTDHIYAADLGGQVFRVDFQNARTSQYGFTAVNNFSAKTAVRVLNTKPNIITGSLTGNFAYRFYERPIISFYRREGGPDNGKLFGLINVVSGNRSAPLSKLRDSNTYANRVYGIIDSDLTRSDLYTTSTLNAQDITESDLVNLSATLGNAPNEAAKNSAKAGMIAGTKKGWYYPLTRFDGQANVKYNKGLGDSAVINSLLFTTVYNPDKQYGSVNSCTAKIRGGSERQLYCLPYGVCMDTTSITGTGGFIPAGQGIQELTLGAFNKDNTNLKVLIGTTTLEERIKADNRVDYLGGGDGSASEYIFNERYTIQPRVWYERAQ</sequence>
<accession>A0ABV0D3A7</accession>
<organism evidence="1 2">
    <name type="scientific">Psychrobacter proteolyticus</name>
    <dbReference type="NCBI Taxonomy" id="147825"/>
    <lineage>
        <taxon>Bacteria</taxon>
        <taxon>Pseudomonadati</taxon>
        <taxon>Pseudomonadota</taxon>
        <taxon>Gammaproteobacteria</taxon>
        <taxon>Moraxellales</taxon>
        <taxon>Moraxellaceae</taxon>
        <taxon>Psychrobacter</taxon>
    </lineage>
</organism>
<dbReference type="RefSeq" id="WP_347162514.1">
    <property type="nucleotide sequence ID" value="NZ_JBDLOB010000002.1"/>
</dbReference>
<name>A0ABV0D3A7_9GAMM</name>
<dbReference type="Proteomes" id="UP001414441">
    <property type="component" value="Unassembled WGS sequence"/>
</dbReference>
<dbReference type="InterPro" id="IPR011047">
    <property type="entry name" value="Quinoprotein_ADH-like_sf"/>
</dbReference>
<evidence type="ECO:0000313" key="1">
    <source>
        <dbReference type="EMBL" id="MEN8625155.1"/>
    </source>
</evidence>
<comment type="caution">
    <text evidence="1">The sequence shown here is derived from an EMBL/GenBank/DDBJ whole genome shotgun (WGS) entry which is preliminary data.</text>
</comment>